<dbReference type="InterPro" id="IPR029063">
    <property type="entry name" value="SAM-dependent_MTases_sf"/>
</dbReference>
<dbReference type="InterPro" id="IPR029058">
    <property type="entry name" value="AB_hydrolase_fold"/>
</dbReference>
<dbReference type="InterPro" id="IPR000873">
    <property type="entry name" value="AMP-dep_synth/lig_dom"/>
</dbReference>
<dbReference type="Pfam" id="PF00975">
    <property type="entry name" value="Thioesterase"/>
    <property type="match status" value="1"/>
</dbReference>
<dbReference type="CDD" id="cd19531">
    <property type="entry name" value="LCL_NRPS-like"/>
    <property type="match status" value="2"/>
</dbReference>
<organism evidence="6 7">
    <name type="scientific">Chitinophaga fulva</name>
    <dbReference type="NCBI Taxonomy" id="2728842"/>
    <lineage>
        <taxon>Bacteria</taxon>
        <taxon>Pseudomonadati</taxon>
        <taxon>Bacteroidota</taxon>
        <taxon>Chitinophagia</taxon>
        <taxon>Chitinophagales</taxon>
        <taxon>Chitinophagaceae</taxon>
        <taxon>Chitinophaga</taxon>
    </lineage>
</organism>
<evidence type="ECO:0000259" key="5">
    <source>
        <dbReference type="PROSITE" id="PS50075"/>
    </source>
</evidence>
<dbReference type="PANTHER" id="PTHR45527">
    <property type="entry name" value="NONRIBOSOMAL PEPTIDE SYNTHETASE"/>
    <property type="match status" value="1"/>
</dbReference>
<dbReference type="InterPro" id="IPR006162">
    <property type="entry name" value="Ppantetheine_attach_site"/>
</dbReference>
<evidence type="ECO:0000313" key="6">
    <source>
        <dbReference type="EMBL" id="NML39138.1"/>
    </source>
</evidence>
<proteinExistence type="inferred from homology"/>
<dbReference type="SUPFAM" id="SSF52777">
    <property type="entry name" value="CoA-dependent acyltransferases"/>
    <property type="match status" value="4"/>
</dbReference>
<keyword evidence="7" id="KW-1185">Reference proteome</keyword>
<dbReference type="InterPro" id="IPR001031">
    <property type="entry name" value="Thioesterase"/>
</dbReference>
<dbReference type="InterPro" id="IPR020845">
    <property type="entry name" value="AMP-binding_CS"/>
</dbReference>
<dbReference type="Pfam" id="PF13193">
    <property type="entry name" value="AMP-binding_C"/>
    <property type="match status" value="1"/>
</dbReference>
<dbReference type="SUPFAM" id="SSF47336">
    <property type="entry name" value="ACP-like"/>
    <property type="match status" value="2"/>
</dbReference>
<comment type="cofactor">
    <cofactor evidence="1">
        <name>pantetheine 4'-phosphate</name>
        <dbReference type="ChEBI" id="CHEBI:47942"/>
    </cofactor>
</comment>
<feature type="domain" description="Carrier" evidence="5">
    <location>
        <begin position="2520"/>
        <end position="2592"/>
    </location>
</feature>
<dbReference type="Proteomes" id="UP000583266">
    <property type="component" value="Unassembled WGS sequence"/>
</dbReference>
<comment type="similarity">
    <text evidence="2">Belongs to the ATP-dependent AMP-binding enzyme family.</text>
</comment>
<keyword evidence="4" id="KW-0597">Phosphoprotein</keyword>
<evidence type="ECO:0000256" key="2">
    <source>
        <dbReference type="ARBA" id="ARBA00006432"/>
    </source>
</evidence>
<dbReference type="FunFam" id="2.30.38.10:FF:000001">
    <property type="entry name" value="Non-ribosomal peptide synthetase PvdI"/>
    <property type="match status" value="1"/>
</dbReference>
<dbReference type="GO" id="GO:0005829">
    <property type="term" value="C:cytosol"/>
    <property type="evidence" value="ECO:0007669"/>
    <property type="project" value="TreeGrafter"/>
</dbReference>
<dbReference type="Pfam" id="PF08242">
    <property type="entry name" value="Methyltransf_12"/>
    <property type="match status" value="1"/>
</dbReference>
<dbReference type="PROSITE" id="PS00455">
    <property type="entry name" value="AMP_BINDING"/>
    <property type="match status" value="2"/>
</dbReference>
<dbReference type="NCBIfam" id="TIGR01733">
    <property type="entry name" value="AA-adenyl-dom"/>
    <property type="match status" value="2"/>
</dbReference>
<dbReference type="Pfam" id="PF00550">
    <property type="entry name" value="PP-binding"/>
    <property type="match status" value="2"/>
</dbReference>
<dbReference type="GO" id="GO:0072330">
    <property type="term" value="P:monocarboxylic acid biosynthetic process"/>
    <property type="evidence" value="ECO:0007669"/>
    <property type="project" value="UniProtKB-ARBA"/>
</dbReference>
<dbReference type="Gene3D" id="3.30.300.30">
    <property type="match status" value="3"/>
</dbReference>
<dbReference type="InterPro" id="IPR025110">
    <property type="entry name" value="AMP-bd_C"/>
</dbReference>
<dbReference type="InterPro" id="IPR013217">
    <property type="entry name" value="Methyltransf_12"/>
</dbReference>
<dbReference type="InterPro" id="IPR036736">
    <property type="entry name" value="ACP-like_sf"/>
</dbReference>
<dbReference type="GO" id="GO:0031177">
    <property type="term" value="F:phosphopantetheine binding"/>
    <property type="evidence" value="ECO:0007669"/>
    <property type="project" value="TreeGrafter"/>
</dbReference>
<reference evidence="6 7" key="1">
    <citation type="submission" date="2020-04" db="EMBL/GenBank/DDBJ databases">
        <title>Chitinophaga sp. G-6-1-13 sp. nov., isolated from soil.</title>
        <authorList>
            <person name="Dahal R.H."/>
            <person name="Chaudhary D.K."/>
        </authorList>
    </citation>
    <scope>NUCLEOTIDE SEQUENCE [LARGE SCALE GENOMIC DNA]</scope>
    <source>
        <strain evidence="6 7">G-6-1-13</strain>
    </source>
</reference>
<evidence type="ECO:0000256" key="4">
    <source>
        <dbReference type="ARBA" id="ARBA00022553"/>
    </source>
</evidence>
<dbReference type="Gene3D" id="3.40.50.150">
    <property type="entry name" value="Vaccinia Virus protein VP39"/>
    <property type="match status" value="1"/>
</dbReference>
<evidence type="ECO:0000313" key="7">
    <source>
        <dbReference type="Proteomes" id="UP000583266"/>
    </source>
</evidence>
<dbReference type="SUPFAM" id="SSF53335">
    <property type="entry name" value="S-adenosyl-L-methionine-dependent methyltransferases"/>
    <property type="match status" value="1"/>
</dbReference>
<feature type="domain" description="Carrier" evidence="5">
    <location>
        <begin position="1063"/>
        <end position="1138"/>
    </location>
</feature>
<dbReference type="RefSeq" id="WP_169226244.1">
    <property type="nucleotide sequence ID" value="NZ_JABBGC010000002.1"/>
</dbReference>
<evidence type="ECO:0000256" key="1">
    <source>
        <dbReference type="ARBA" id="ARBA00001957"/>
    </source>
</evidence>
<dbReference type="InterPro" id="IPR010071">
    <property type="entry name" value="AA_adenyl_dom"/>
</dbReference>
<dbReference type="SUPFAM" id="SSF56801">
    <property type="entry name" value="Acetyl-CoA synthetase-like"/>
    <property type="match status" value="2"/>
</dbReference>
<dbReference type="Gene3D" id="3.40.50.980">
    <property type="match status" value="4"/>
</dbReference>
<dbReference type="InterPro" id="IPR009081">
    <property type="entry name" value="PP-bd_ACP"/>
</dbReference>
<dbReference type="CDD" id="cd02440">
    <property type="entry name" value="AdoMet_MTases"/>
    <property type="match status" value="1"/>
</dbReference>
<dbReference type="Gene3D" id="3.30.559.30">
    <property type="entry name" value="Nonribosomal peptide synthetase, condensation domain"/>
    <property type="match status" value="2"/>
</dbReference>
<name>A0A848GTM9_9BACT</name>
<sequence length="2880" mass="322704">MSELSLTKALRLLEKARETGIKVSLKDDQLVLEVLKGTAVDKNLLEELKAGKLLLINYFRKYTRDGAYNAAAGPTAGKAMRDGKGIPLSFSQERLWFIDKLQGSIQYHLPWHFRVNGNLQGDWLENAFITVLQRHEVLRTVIREDEEGNPLQQVLPADGWQLMQITAADAVQQAGSVDAWLERCIVAPFDLAQDCMLKAYLVRERANEYRLLVLLHHIAFDGASMAIVAGELAAAYNGFASGIPPQLPPLPLQYADYAVWQREMMNGTTLQQELIYWKKKLEGVTVLELPQDYYRPPVPGISGNELSLSLDKKIKEALSALAREEGVTMFTLLLTVFQLLLARYTGQEDICTGTPVAGRQWQELEKLAGFFINTLVLRNQVNTSQPFRELLHQVKAATLEAFDHQDTPFEKVVEAMGLAGETSRNPLYQVMFSLHQASGTTPLSLQDVTLSLQHQQVTTAKFDLYMNVTDFEEGMQVRITYCTDLFTEKAVEAMLRHYEQLLLSVLSDRSVAGGLLPMLTTEESVAICDRLRGASQPEILSGKGSGPDVIERFEQQARLGPDKIALVYEHQRLTYRQLDERSNQLAHYLQSRGIKPNALVPVCMERSLEMIWAILGILKAGGCYVPVDPDFPDERIDYILHDISATVILTGGDLVQRFRDMSTTKTSPEIIALDQDSRMISGYSVTAPVRELAPSGLVYVIYTSGSSGRPKGVLVEHRNLSCYLSAVHAKLQLDTCDSYAILASFAADGVVTAIFAALCSGSSLHVFSRSCITDLGMMEDYLSGEVVDCFKVTPSILESLLAYREPRRLMPLKKLLIGGEGFTWELVNRVLPLLPPGCRLYNHYGPTETTVGITTYEFPGTNINLVNRLVPVGSPLDHVYGIVLDRHLQPVPVGVTGGLYVGGPFVTRGYLNLPENTAGSYISYEMGEHTVRLYNTGDSVRWLPDGNIAYLGRTDDQIKIRGYRIEPAEIETALLEIPEVKKAAVAVREDHRQEKALAAYLVMDTVLDRETIIARLKMKLPAYMIPVYWVQLDEFPLTANGKLDRRRLPAVSTEHMNNAVYEAPRNQTEAVLAEIWQSLLGINQVGIYDNFFSLGGHSLLVTRMVSAIRKKLKTEVTIRDVFRFPEIAPLAVHLKEQQRPYTLPSVAPQARTGNIPLSFAQERLWFIDKLQGSLQYHMPWILRVHGMLDTSRLERAFRSIVCRHEVLRTVIREENGTGYQHVLPADEWQLYKVSEEALVADGSTADAFIKQQMTTPYQLSTDQMLKVFVIERTPAEFLILVLLHHIAGDGWSVSVVVNELTAFYQDEDAPSLPPLAVQYADYALWQRRYLEGDVLQHQLRYWKNKLEGVTPFRMLTDHPRPALQSTRGAVLESVLDAALTAALQELSRKEKTTLFMTLLAAFKALLFRYTGQSDICVGTTLANRTQQELEYLIGFFVNALAIRTNIDETDTFTALLQQVRQATLEAYDHQDAPFEKVVEVVAGDRDTSNTPIFPVMFVLQNTPVATALDMEGLELHSVPFDNVTSKFDITFNLRESNGIIRMHVEYCSDLFERATIERMVAHYRQLLLAVTNNAAILVGEIPLLTTAERELLLHGFNDTTCIAADAGKTVVQLLEEQARINPDKIALIAGNETFTYTMLNNRVNQLAHYLARRGVRREVMVPVCFDRSADMLIAIWGILKAGGAYVPVDPGYPADRISYILEDTGARIVVSVTAHERLLTGVEIIDLKRDAPEIDRMPAGNPEDSCMPVDLAYVIYTSGSTGVPKGVMIQHDSLTNYLLNCRKRYVDGDPADGSYMHLSYTFDASLTTFFVPLICGRPVNIAPAAIPPADILSAPAFYAAMPYTFVKLTPAHMYLLQENGLNSRLHTRRLVIGGEALQYRHLQQLGEAGRDMEIVNEYGPTEATVGCCVYTFRAGDIQADTVIPIGRPLDNVKLFVVDRSMELSPIGVAGELCIGGVQVAKGYLNQPALTAEKFVDSPFGDEKLYRTGDLVRWLPDGVLEFIGRIDDQVKVNGYRVEPGEVEDALSQMETVRDCCVVARKDNMGNARLTGYYVPHRKAVKSTEATFFQRRVGSWRELYETTYAPSEATAPVNATFNIVGWNDSFTGGEIPAEEMKEWLDDIIGLILSGQPSNVLEIGCGSGLLYYQLRNRIRKYAGTDFSASSIAMIEANIQAEGERYCETSLKVCAAHEVTLPRDEEVDTIIINSVVQYFPGEAYLTDVVRNAAALLKGGGRIIIGDVRDCRLLHLFKARLCAAAMKPSASLRELEWSIQQAVLKEEELCLSPAYFYQLASLIPRITGVDIRWKQGVCENELTLYRYNVTLHIGGNQGQEPTAWYSWTDVRKRQQDWSQLPAGTVVGWTHVPNPRLWKEKRLQVVLEERQGTVAELLRSCDEKDKAYAAVEAWLDTLRQQGYQYVLSPDADPLAMKVVISRENISLAARAPVENDPLEIYSNIPMYTEINSFLQQKMRASLGQKIPDYMIPGELIAVEQLPLTRNGKVDRAFLTASEQASRTERLNYLAPRNAREQELAAIWSELLSVEKISIEDNFFALGGHSILMIQLLHRLAGMSVTLKDLFTYQTVKEQAAFIEQQQQKTEIFDQKEGILNNHLLLLRTGRVDAPVFIVPGSTGVSDSYEDLAAAIHTRYAVYGIQMVGTFRGETPLQDLEDLAATHIKWIKEIQPVGPYKIVGHSFGGYVAYEMARQLETCGEKLELLSIIDVEAISTKQNPGSEEELIDLLMLMAGRIMERYGVIGKPYPRWIGELREQLFGLQSAEHMITFMEQYTSDRLPGRQLSIQALFQLLRLQTMNALMSRKIHHAKLDAPLTLIKGADEDWSAFEEKLGWDRFFSNVEVFTVPGNHADMLLRSARKMGECLTLQLRE</sequence>
<dbReference type="InterPro" id="IPR020802">
    <property type="entry name" value="TesA-like"/>
</dbReference>
<protein>
    <submittedName>
        <fullName evidence="6">Amino acid adenylation domain-containing protein</fullName>
    </submittedName>
</protein>
<evidence type="ECO:0000256" key="3">
    <source>
        <dbReference type="ARBA" id="ARBA00022450"/>
    </source>
</evidence>
<dbReference type="InterPro" id="IPR045851">
    <property type="entry name" value="AMP-bd_C_sf"/>
</dbReference>
<dbReference type="FunFam" id="1.10.1200.10:FF:000005">
    <property type="entry name" value="Nonribosomal peptide synthetase 1"/>
    <property type="match status" value="1"/>
</dbReference>
<dbReference type="Gene3D" id="1.10.1200.10">
    <property type="entry name" value="ACP-like"/>
    <property type="match status" value="2"/>
</dbReference>
<dbReference type="CDD" id="cd05930">
    <property type="entry name" value="A_NRPS"/>
    <property type="match status" value="2"/>
</dbReference>
<comment type="caution">
    <text evidence="6">The sequence shown here is derived from an EMBL/GenBank/DDBJ whole genome shotgun (WGS) entry which is preliminary data.</text>
</comment>
<dbReference type="FunFam" id="1.10.1200.10:FF:000016">
    <property type="entry name" value="Non-ribosomal peptide synthase"/>
    <property type="match status" value="1"/>
</dbReference>
<dbReference type="GO" id="GO:0003824">
    <property type="term" value="F:catalytic activity"/>
    <property type="evidence" value="ECO:0007669"/>
    <property type="project" value="InterPro"/>
</dbReference>
<dbReference type="GO" id="GO:0043041">
    <property type="term" value="P:amino acid activation for nonribosomal peptide biosynthetic process"/>
    <property type="evidence" value="ECO:0007669"/>
    <property type="project" value="TreeGrafter"/>
</dbReference>
<dbReference type="SUPFAM" id="SSF53474">
    <property type="entry name" value="alpha/beta-Hydrolases"/>
    <property type="match status" value="1"/>
</dbReference>
<dbReference type="InterPro" id="IPR023213">
    <property type="entry name" value="CAT-like_dom_sf"/>
</dbReference>
<dbReference type="PROSITE" id="PS00012">
    <property type="entry name" value="PHOSPHOPANTETHEINE"/>
    <property type="match status" value="2"/>
</dbReference>
<dbReference type="Gene3D" id="3.40.50.1820">
    <property type="entry name" value="alpha/beta hydrolase"/>
    <property type="match status" value="1"/>
</dbReference>
<keyword evidence="3" id="KW-0596">Phosphopantetheine</keyword>
<dbReference type="Pfam" id="PF00668">
    <property type="entry name" value="Condensation"/>
    <property type="match status" value="2"/>
</dbReference>
<dbReference type="FunFam" id="3.40.50.980:FF:000001">
    <property type="entry name" value="Non-ribosomal peptide synthetase"/>
    <property type="match status" value="2"/>
</dbReference>
<dbReference type="NCBIfam" id="NF003417">
    <property type="entry name" value="PRK04813.1"/>
    <property type="match status" value="3"/>
</dbReference>
<dbReference type="FunFam" id="3.30.300.30:FF:000010">
    <property type="entry name" value="Enterobactin synthetase component F"/>
    <property type="match status" value="1"/>
</dbReference>
<dbReference type="GO" id="GO:0009403">
    <property type="term" value="P:toxin biosynthetic process"/>
    <property type="evidence" value="ECO:0007669"/>
    <property type="project" value="UniProtKB-ARBA"/>
</dbReference>
<dbReference type="SMART" id="SM00824">
    <property type="entry name" value="PKS_TE"/>
    <property type="match status" value="1"/>
</dbReference>
<dbReference type="Gene3D" id="3.30.559.10">
    <property type="entry name" value="Chloramphenicol acetyltransferase-like domain"/>
    <property type="match status" value="2"/>
</dbReference>
<dbReference type="PROSITE" id="PS50075">
    <property type="entry name" value="CARRIER"/>
    <property type="match status" value="2"/>
</dbReference>
<accession>A0A848GTM9</accession>
<dbReference type="PANTHER" id="PTHR45527:SF1">
    <property type="entry name" value="FATTY ACID SYNTHASE"/>
    <property type="match status" value="1"/>
</dbReference>
<dbReference type="InterPro" id="IPR001242">
    <property type="entry name" value="Condensation_dom"/>
</dbReference>
<gene>
    <name evidence="6" type="ORF">HHL17_18195</name>
</gene>
<dbReference type="Gene3D" id="2.30.38.10">
    <property type="entry name" value="Luciferase, Domain 3"/>
    <property type="match status" value="2"/>
</dbReference>
<dbReference type="Pfam" id="PF00501">
    <property type="entry name" value="AMP-binding"/>
    <property type="match status" value="2"/>
</dbReference>
<dbReference type="EMBL" id="JABBGC010000002">
    <property type="protein sequence ID" value="NML39138.1"/>
    <property type="molecule type" value="Genomic_DNA"/>
</dbReference>